<proteinExistence type="predicted"/>
<organism evidence="2 3">
    <name type="scientific">Pleuronectes platessa</name>
    <name type="common">European plaice</name>
    <dbReference type="NCBI Taxonomy" id="8262"/>
    <lineage>
        <taxon>Eukaryota</taxon>
        <taxon>Metazoa</taxon>
        <taxon>Chordata</taxon>
        <taxon>Craniata</taxon>
        <taxon>Vertebrata</taxon>
        <taxon>Euteleostomi</taxon>
        <taxon>Actinopterygii</taxon>
        <taxon>Neopterygii</taxon>
        <taxon>Teleostei</taxon>
        <taxon>Neoteleostei</taxon>
        <taxon>Acanthomorphata</taxon>
        <taxon>Carangaria</taxon>
        <taxon>Pleuronectiformes</taxon>
        <taxon>Pleuronectoidei</taxon>
        <taxon>Pleuronectidae</taxon>
        <taxon>Pleuronectes</taxon>
    </lineage>
</organism>
<sequence length="257" mass="28953">MTTSKRDWLSRSKPVVKINELVLSPGSRVDKQTSRRAPPVISQVRTSSTGQQVSWRGVPRPSCSSEYESSASWGSAWTPGCSDRGAGGGCHGNNTLLQTWSGRKSPLTPPHPPPCDRNLQRQVMTTRRSRPRYDEQEVKRRYLAWRRQLPVEVDYIEWQKAADSAKAVDKITPSNQRRAAQLRHRPLGGGGPPVPLPRDLDRQPGGCCSPRRNEIKPMLLQHLLKRRWDQLVSRLPQREAIAIALMLLPAKCQPPKQ</sequence>
<comment type="caution">
    <text evidence="2">The sequence shown here is derived from an EMBL/GenBank/DDBJ whole genome shotgun (WGS) entry which is preliminary data.</text>
</comment>
<feature type="region of interest" description="Disordered" evidence="1">
    <location>
        <begin position="167"/>
        <end position="201"/>
    </location>
</feature>
<evidence type="ECO:0000313" key="3">
    <source>
        <dbReference type="Proteomes" id="UP001153269"/>
    </source>
</evidence>
<accession>A0A9N7VIV2</accession>
<protein>
    <submittedName>
        <fullName evidence="2">Uncharacterized protein</fullName>
    </submittedName>
</protein>
<dbReference type="Proteomes" id="UP001153269">
    <property type="component" value="Unassembled WGS sequence"/>
</dbReference>
<dbReference type="AlphaFoldDB" id="A0A9N7VIV2"/>
<gene>
    <name evidence="2" type="ORF">PLEPLA_LOCUS37881</name>
</gene>
<feature type="region of interest" description="Disordered" evidence="1">
    <location>
        <begin position="26"/>
        <end position="61"/>
    </location>
</feature>
<keyword evidence="3" id="KW-1185">Reference proteome</keyword>
<dbReference type="EMBL" id="CADEAL010004045">
    <property type="protein sequence ID" value="CAB1450192.1"/>
    <property type="molecule type" value="Genomic_DNA"/>
</dbReference>
<reference evidence="2" key="1">
    <citation type="submission" date="2020-03" db="EMBL/GenBank/DDBJ databases">
        <authorList>
            <person name="Weist P."/>
        </authorList>
    </citation>
    <scope>NUCLEOTIDE SEQUENCE</scope>
</reference>
<name>A0A9N7VIV2_PLEPL</name>
<evidence type="ECO:0000256" key="1">
    <source>
        <dbReference type="SAM" id="MobiDB-lite"/>
    </source>
</evidence>
<evidence type="ECO:0000313" key="2">
    <source>
        <dbReference type="EMBL" id="CAB1450192.1"/>
    </source>
</evidence>
<feature type="compositionally biased region" description="Polar residues" evidence="1">
    <location>
        <begin position="43"/>
        <end position="54"/>
    </location>
</feature>